<evidence type="ECO:0000256" key="1">
    <source>
        <dbReference type="SAM" id="SignalP"/>
    </source>
</evidence>
<dbReference type="KEGG" id="pin:Ping_0044"/>
<dbReference type="Proteomes" id="UP000000639">
    <property type="component" value="Chromosome"/>
</dbReference>
<dbReference type="HOGENOM" id="CLU_479710_0_0_6"/>
<keyword evidence="1" id="KW-0732">Signal</keyword>
<proteinExistence type="predicted"/>
<protein>
    <recommendedName>
        <fullName evidence="4">Ig-like domain-containing protein</fullName>
    </recommendedName>
</protein>
<dbReference type="InterPro" id="IPR020008">
    <property type="entry name" value="GlyGly_CTERM"/>
</dbReference>
<evidence type="ECO:0008006" key="4">
    <source>
        <dbReference type="Google" id="ProtNLM"/>
    </source>
</evidence>
<dbReference type="Pfam" id="PF17963">
    <property type="entry name" value="Big_9"/>
    <property type="match status" value="1"/>
</dbReference>
<dbReference type="RefSeq" id="WP_011768477.1">
    <property type="nucleotide sequence ID" value="NC_008709.1"/>
</dbReference>
<sequence>MKKIITKMLVVTAITGIFSPLAVAGTTTVTRQTHSVEGLVGVTASQTSNSISYTLGDNYSVGDEITFTFPVGALTPQNFPPNISSANLDLTLVSNDGSSILYQVDTVTGNSSGDVIALGQATINSTFLSSNRITVTVSSQHLGAAFDAAGTRSSTVAEAKSQFGTVSINPTFDNTIANDNENDPDGGTFFASADDTITFSVTNPAITGWLNIATVNSTQVTLSGEAGKMAGFSASNFSTAGTKTLTENEAKLDISYTGLITTDTITFTPDTAPLLAQTFKMDVIYNYQSAGAVSGSKKVGNQVTAGAWTLSYPNVANASVVFNHHSNTFNGAYCDIDNVFDAGETSMLTVTLPDADWGSVSSIIATVESAADITFANEGIINFVDGTLSAGLEMTLNTAGTNEQIDIVVSFTSNDANLALPQPITSTMKVNFDYEGATPTVVADSGECVNRKPVLGDVTGSGSIVERAEVTLTAQAIDHDFDNLTYTWLQTAGKTLDVDSTSATLIFNAPAVENNETYTFSVIANDGHLSSDAKEVSFTVTPSNSGGGSMGLFSLLLLPLCFLRRKKR</sequence>
<name>A1SR03_PSYIN</name>
<organism evidence="2 3">
    <name type="scientific">Psychromonas ingrahamii (strain DSM 17664 / CCUG 51855 / 37)</name>
    <dbReference type="NCBI Taxonomy" id="357804"/>
    <lineage>
        <taxon>Bacteria</taxon>
        <taxon>Pseudomonadati</taxon>
        <taxon>Pseudomonadota</taxon>
        <taxon>Gammaproteobacteria</taxon>
        <taxon>Alteromonadales</taxon>
        <taxon>Psychromonadaceae</taxon>
        <taxon>Psychromonas</taxon>
    </lineage>
</organism>
<dbReference type="NCBIfam" id="TIGR03501">
    <property type="entry name" value="GlyGly_CTERM"/>
    <property type="match status" value="1"/>
</dbReference>
<reference evidence="2 3" key="1">
    <citation type="submission" date="2007-01" db="EMBL/GenBank/DDBJ databases">
        <title>Complete sequence of Psychromonas ingrahamii 37.</title>
        <authorList>
            <consortium name="US DOE Joint Genome Institute"/>
            <person name="Copeland A."/>
            <person name="Lucas S."/>
            <person name="Lapidus A."/>
            <person name="Barry K."/>
            <person name="Detter J.C."/>
            <person name="Glavina del Rio T."/>
            <person name="Hammon N."/>
            <person name="Israni S."/>
            <person name="Dalin E."/>
            <person name="Tice H."/>
            <person name="Pitluck S."/>
            <person name="Thompson L.S."/>
            <person name="Brettin T."/>
            <person name="Bruce D."/>
            <person name="Han C."/>
            <person name="Tapia R."/>
            <person name="Schmutz J."/>
            <person name="Larimer F."/>
            <person name="Land M."/>
            <person name="Hauser L."/>
            <person name="Kyrpides N."/>
            <person name="Ivanova N."/>
            <person name="Staley J."/>
            <person name="Richardson P."/>
        </authorList>
    </citation>
    <scope>NUCLEOTIDE SEQUENCE [LARGE SCALE GENOMIC DNA]</scope>
    <source>
        <strain evidence="2 3">37</strain>
    </source>
</reference>
<dbReference type="Gene3D" id="2.60.40.3010">
    <property type="match status" value="1"/>
</dbReference>
<keyword evidence="3" id="KW-1185">Reference proteome</keyword>
<evidence type="ECO:0000313" key="2">
    <source>
        <dbReference type="EMBL" id="ABM01918.1"/>
    </source>
</evidence>
<dbReference type="AlphaFoldDB" id="A1SR03"/>
<accession>A1SR03</accession>
<dbReference type="EMBL" id="CP000510">
    <property type="protein sequence ID" value="ABM01918.1"/>
    <property type="molecule type" value="Genomic_DNA"/>
</dbReference>
<dbReference type="eggNOG" id="COG1404">
    <property type="taxonomic scope" value="Bacteria"/>
</dbReference>
<evidence type="ECO:0000313" key="3">
    <source>
        <dbReference type="Proteomes" id="UP000000639"/>
    </source>
</evidence>
<dbReference type="OrthoDB" id="614750at2"/>
<feature type="signal peptide" evidence="1">
    <location>
        <begin position="1"/>
        <end position="24"/>
    </location>
</feature>
<gene>
    <name evidence="2" type="ordered locus">Ping_0044</name>
</gene>
<feature type="chain" id="PRO_5002636907" description="Ig-like domain-containing protein" evidence="1">
    <location>
        <begin position="25"/>
        <end position="568"/>
    </location>
</feature>